<sequence length="61" mass="6416">MVVRMGGFTIQGVGALDPTQKLLAPGIGERKASPLSFRPLRSGPSLPATGLRFTTVEASIY</sequence>
<accession>Q6K483</accession>
<protein>
    <submittedName>
        <fullName evidence="1">Uncharacterized protein</fullName>
    </submittedName>
</protein>
<gene>
    <name evidence="1" type="primary">OJ1695_A02.15</name>
</gene>
<reference evidence="2" key="2">
    <citation type="journal article" date="2008" name="Nucleic Acids Res.">
        <title>The rice annotation project database (RAP-DB): 2008 update.</title>
        <authorList>
            <consortium name="The rice annotation project (RAP)"/>
        </authorList>
    </citation>
    <scope>GENOME REANNOTATION</scope>
    <source>
        <strain evidence="2">cv. Nipponbare</strain>
    </source>
</reference>
<name>Q6K483_ORYSJ</name>
<dbReference type="EMBL" id="AP005578">
    <property type="protein sequence ID" value="BAD19902.1"/>
    <property type="molecule type" value="Genomic_DNA"/>
</dbReference>
<dbReference type="AlphaFoldDB" id="Q6K483"/>
<reference evidence="2" key="1">
    <citation type="journal article" date="2005" name="Nature">
        <title>The map-based sequence of the rice genome.</title>
        <authorList>
            <consortium name="International rice genome sequencing project (IRGSP)"/>
            <person name="Matsumoto T."/>
            <person name="Wu J."/>
            <person name="Kanamori H."/>
            <person name="Katayose Y."/>
            <person name="Fujisawa M."/>
            <person name="Namiki N."/>
            <person name="Mizuno H."/>
            <person name="Yamamoto K."/>
            <person name="Antonio B.A."/>
            <person name="Baba T."/>
            <person name="Sakata K."/>
            <person name="Nagamura Y."/>
            <person name="Aoki H."/>
            <person name="Arikawa K."/>
            <person name="Arita K."/>
            <person name="Bito T."/>
            <person name="Chiden Y."/>
            <person name="Fujitsuka N."/>
            <person name="Fukunaka R."/>
            <person name="Hamada M."/>
            <person name="Harada C."/>
            <person name="Hayashi A."/>
            <person name="Hijishita S."/>
            <person name="Honda M."/>
            <person name="Hosokawa S."/>
            <person name="Ichikawa Y."/>
            <person name="Idonuma A."/>
            <person name="Iijima M."/>
            <person name="Ikeda M."/>
            <person name="Ikeno M."/>
            <person name="Ito K."/>
            <person name="Ito S."/>
            <person name="Ito T."/>
            <person name="Ito Y."/>
            <person name="Ito Y."/>
            <person name="Iwabuchi A."/>
            <person name="Kamiya K."/>
            <person name="Karasawa W."/>
            <person name="Kurita K."/>
            <person name="Katagiri S."/>
            <person name="Kikuta A."/>
            <person name="Kobayashi H."/>
            <person name="Kobayashi N."/>
            <person name="Machita K."/>
            <person name="Maehara T."/>
            <person name="Masukawa M."/>
            <person name="Mizubayashi T."/>
            <person name="Mukai Y."/>
            <person name="Nagasaki H."/>
            <person name="Nagata Y."/>
            <person name="Naito S."/>
            <person name="Nakashima M."/>
            <person name="Nakama Y."/>
            <person name="Nakamichi Y."/>
            <person name="Nakamura M."/>
            <person name="Meguro A."/>
            <person name="Negishi M."/>
            <person name="Ohta I."/>
            <person name="Ohta T."/>
            <person name="Okamoto M."/>
            <person name="Ono N."/>
            <person name="Saji S."/>
            <person name="Sakaguchi M."/>
            <person name="Sakai K."/>
            <person name="Shibata M."/>
            <person name="Shimokawa T."/>
            <person name="Song J."/>
            <person name="Takazaki Y."/>
            <person name="Terasawa K."/>
            <person name="Tsugane M."/>
            <person name="Tsuji K."/>
            <person name="Ueda S."/>
            <person name="Waki K."/>
            <person name="Yamagata H."/>
            <person name="Yamamoto M."/>
            <person name="Yamamoto S."/>
            <person name="Yamane H."/>
            <person name="Yoshiki S."/>
            <person name="Yoshihara R."/>
            <person name="Yukawa K."/>
            <person name="Zhong H."/>
            <person name="Yano M."/>
            <person name="Yuan Q."/>
            <person name="Ouyang S."/>
            <person name="Liu J."/>
            <person name="Jones K.M."/>
            <person name="Gansberger K."/>
            <person name="Moffat K."/>
            <person name="Hill J."/>
            <person name="Bera J."/>
            <person name="Fadrosh D."/>
            <person name="Jin S."/>
            <person name="Johri S."/>
            <person name="Kim M."/>
            <person name="Overton L."/>
            <person name="Reardon M."/>
            <person name="Tsitrin T."/>
            <person name="Vuong H."/>
            <person name="Weaver B."/>
            <person name="Ciecko A."/>
            <person name="Tallon L."/>
            <person name="Jackson J."/>
            <person name="Pai G."/>
            <person name="Aken S.V."/>
            <person name="Utterback T."/>
            <person name="Reidmuller S."/>
            <person name="Feldblyum T."/>
            <person name="Hsiao J."/>
            <person name="Zismann V."/>
            <person name="Iobst S."/>
            <person name="de Vazeille A.R."/>
            <person name="Buell C.R."/>
            <person name="Ying K."/>
            <person name="Li Y."/>
            <person name="Lu T."/>
            <person name="Huang Y."/>
            <person name="Zhao Q."/>
            <person name="Feng Q."/>
            <person name="Zhang L."/>
            <person name="Zhu J."/>
            <person name="Weng Q."/>
            <person name="Mu J."/>
            <person name="Lu Y."/>
            <person name="Fan D."/>
            <person name="Liu Y."/>
            <person name="Guan J."/>
            <person name="Zhang Y."/>
            <person name="Yu S."/>
            <person name="Liu X."/>
            <person name="Zhang Y."/>
            <person name="Hong G."/>
            <person name="Han B."/>
            <person name="Choisne N."/>
            <person name="Demange N."/>
            <person name="Orjeda G."/>
            <person name="Samain S."/>
            <person name="Cattolico L."/>
            <person name="Pelletier E."/>
            <person name="Couloux A."/>
            <person name="Segurens B."/>
            <person name="Wincker P."/>
            <person name="D'Hont A."/>
            <person name="Scarpelli C."/>
            <person name="Weissenbach J."/>
            <person name="Salanoubat M."/>
            <person name="Quetier F."/>
            <person name="Yu Y."/>
            <person name="Kim H.R."/>
            <person name="Rambo T."/>
            <person name="Currie J."/>
            <person name="Collura K."/>
            <person name="Luo M."/>
            <person name="Yang T."/>
            <person name="Ammiraju J.S.S."/>
            <person name="Engler F."/>
            <person name="Soderlund C."/>
            <person name="Wing R.A."/>
            <person name="Palmer L.E."/>
            <person name="de la Bastide M."/>
            <person name="Spiegel L."/>
            <person name="Nascimento L."/>
            <person name="Zutavern T."/>
            <person name="O'Shaughnessy A."/>
            <person name="Dike S."/>
            <person name="Dedhia N."/>
            <person name="Preston R."/>
            <person name="Balija V."/>
            <person name="McCombie W.R."/>
            <person name="Chow T."/>
            <person name="Chen H."/>
            <person name="Chung M."/>
            <person name="Chen C."/>
            <person name="Shaw J."/>
            <person name="Wu H."/>
            <person name="Hsiao K."/>
            <person name="Chao Y."/>
            <person name="Chu M."/>
            <person name="Cheng C."/>
            <person name="Hour A."/>
            <person name="Lee P."/>
            <person name="Lin S."/>
            <person name="Lin Y."/>
            <person name="Liou J."/>
            <person name="Liu S."/>
            <person name="Hsing Y."/>
            <person name="Raghuvanshi S."/>
            <person name="Mohanty A."/>
            <person name="Bharti A.K."/>
            <person name="Gaur A."/>
            <person name="Gupta V."/>
            <person name="Kumar D."/>
            <person name="Ravi V."/>
            <person name="Vij S."/>
            <person name="Kapur A."/>
            <person name="Khurana P."/>
            <person name="Khurana P."/>
            <person name="Khurana J.P."/>
            <person name="Tyagi A.K."/>
            <person name="Gaikwad K."/>
            <person name="Singh A."/>
            <person name="Dalal V."/>
            <person name="Srivastava S."/>
            <person name="Dixit A."/>
            <person name="Pal A.K."/>
            <person name="Ghazi I.A."/>
            <person name="Yadav M."/>
            <person name="Pandit A."/>
            <person name="Bhargava A."/>
            <person name="Sureshbabu K."/>
            <person name="Batra K."/>
            <person name="Sharma T.R."/>
            <person name="Mohapatra T."/>
            <person name="Singh N.K."/>
            <person name="Messing J."/>
            <person name="Nelson A.B."/>
            <person name="Fuks G."/>
            <person name="Kavchok S."/>
            <person name="Keizer G."/>
            <person name="Linton E."/>
            <person name="Llaca V."/>
            <person name="Song R."/>
            <person name="Tanyolac B."/>
            <person name="Young S."/>
            <person name="Ho-Il K."/>
            <person name="Hahn J.H."/>
            <person name="Sangsakoo G."/>
            <person name="Vanavichit A."/>
            <person name="de Mattos Luiz.A.T."/>
            <person name="Zimmer P.D."/>
            <person name="Malone G."/>
            <person name="Dellagostin O."/>
            <person name="de Oliveira A.C."/>
            <person name="Bevan M."/>
            <person name="Bancroft I."/>
            <person name="Minx P."/>
            <person name="Cordum H."/>
            <person name="Wilson R."/>
            <person name="Cheng Z."/>
            <person name="Jin W."/>
            <person name="Jiang J."/>
            <person name="Leong S.A."/>
            <person name="Iwama H."/>
            <person name="Gojobori T."/>
            <person name="Itoh T."/>
            <person name="Niimura Y."/>
            <person name="Fujii Y."/>
            <person name="Habara T."/>
            <person name="Sakai H."/>
            <person name="Sato Y."/>
            <person name="Wilson G."/>
            <person name="Kumar K."/>
            <person name="McCouch S."/>
            <person name="Juretic N."/>
            <person name="Hoen D."/>
            <person name="Wright S."/>
            <person name="Bruskiewich R."/>
            <person name="Bureau T."/>
            <person name="Miyao A."/>
            <person name="Hirochika H."/>
            <person name="Nishikawa T."/>
            <person name="Kadowaki K."/>
            <person name="Sugiura M."/>
            <person name="Burr B."/>
            <person name="Sasaki T."/>
        </authorList>
    </citation>
    <scope>NUCLEOTIDE SEQUENCE [LARGE SCALE GENOMIC DNA]</scope>
    <source>
        <strain evidence="2">cv. Nipponbare</strain>
    </source>
</reference>
<dbReference type="Proteomes" id="UP000000763">
    <property type="component" value="Chromosome 9"/>
</dbReference>
<proteinExistence type="predicted"/>
<evidence type="ECO:0000313" key="1">
    <source>
        <dbReference type="EMBL" id="BAD19902.1"/>
    </source>
</evidence>
<organism evidence="1 2">
    <name type="scientific">Oryza sativa subsp. japonica</name>
    <name type="common">Rice</name>
    <dbReference type="NCBI Taxonomy" id="39947"/>
    <lineage>
        <taxon>Eukaryota</taxon>
        <taxon>Viridiplantae</taxon>
        <taxon>Streptophyta</taxon>
        <taxon>Embryophyta</taxon>
        <taxon>Tracheophyta</taxon>
        <taxon>Spermatophyta</taxon>
        <taxon>Magnoliopsida</taxon>
        <taxon>Liliopsida</taxon>
        <taxon>Poales</taxon>
        <taxon>Poaceae</taxon>
        <taxon>BOP clade</taxon>
        <taxon>Oryzoideae</taxon>
        <taxon>Oryzeae</taxon>
        <taxon>Oryzinae</taxon>
        <taxon>Oryza</taxon>
        <taxon>Oryza sativa</taxon>
    </lineage>
</organism>
<evidence type="ECO:0000313" key="2">
    <source>
        <dbReference type="Proteomes" id="UP000000763"/>
    </source>
</evidence>